<keyword evidence="1" id="KW-0812">Transmembrane</keyword>
<sequence length="121" mass="13927">MLCVHPKLGKNIKHFELLRRPYHLSLSFFLFYLPLVSRWFCFSFESPMCVCVFFNLAHTQTIGELRRSARTTFENGNSYLARIAVCMSPYLFALDGIISSDGVFIGIFIFSADSSVRKKKI</sequence>
<dbReference type="AlphaFoldDB" id="E9GRX1"/>
<proteinExistence type="predicted"/>
<accession>E9GRX1</accession>
<keyword evidence="1" id="KW-0472">Membrane</keyword>
<evidence type="ECO:0000256" key="1">
    <source>
        <dbReference type="SAM" id="Phobius"/>
    </source>
</evidence>
<name>E9GRX1_DAPPU</name>
<keyword evidence="1" id="KW-1133">Transmembrane helix</keyword>
<reference evidence="2 3" key="1">
    <citation type="journal article" date="2011" name="Science">
        <title>The ecoresponsive genome of Daphnia pulex.</title>
        <authorList>
            <person name="Colbourne J.K."/>
            <person name="Pfrender M.E."/>
            <person name="Gilbert D."/>
            <person name="Thomas W.K."/>
            <person name="Tucker A."/>
            <person name="Oakley T.H."/>
            <person name="Tokishita S."/>
            <person name="Aerts A."/>
            <person name="Arnold G.J."/>
            <person name="Basu M.K."/>
            <person name="Bauer D.J."/>
            <person name="Caceres C.E."/>
            <person name="Carmel L."/>
            <person name="Casola C."/>
            <person name="Choi J.H."/>
            <person name="Detter J.C."/>
            <person name="Dong Q."/>
            <person name="Dusheyko S."/>
            <person name="Eads B.D."/>
            <person name="Frohlich T."/>
            <person name="Geiler-Samerotte K.A."/>
            <person name="Gerlach D."/>
            <person name="Hatcher P."/>
            <person name="Jogdeo S."/>
            <person name="Krijgsveld J."/>
            <person name="Kriventseva E.V."/>
            <person name="Kultz D."/>
            <person name="Laforsch C."/>
            <person name="Lindquist E."/>
            <person name="Lopez J."/>
            <person name="Manak J.R."/>
            <person name="Muller J."/>
            <person name="Pangilinan J."/>
            <person name="Patwardhan R.P."/>
            <person name="Pitluck S."/>
            <person name="Pritham E.J."/>
            <person name="Rechtsteiner A."/>
            <person name="Rho M."/>
            <person name="Rogozin I.B."/>
            <person name="Sakarya O."/>
            <person name="Salamov A."/>
            <person name="Schaack S."/>
            <person name="Shapiro H."/>
            <person name="Shiga Y."/>
            <person name="Skalitzky C."/>
            <person name="Smith Z."/>
            <person name="Souvorov A."/>
            <person name="Sung W."/>
            <person name="Tang Z."/>
            <person name="Tsuchiya D."/>
            <person name="Tu H."/>
            <person name="Vos H."/>
            <person name="Wang M."/>
            <person name="Wolf Y.I."/>
            <person name="Yamagata H."/>
            <person name="Yamada T."/>
            <person name="Ye Y."/>
            <person name="Shaw J.R."/>
            <person name="Andrews J."/>
            <person name="Crease T.J."/>
            <person name="Tang H."/>
            <person name="Lucas S.M."/>
            <person name="Robertson H.M."/>
            <person name="Bork P."/>
            <person name="Koonin E.V."/>
            <person name="Zdobnov E.M."/>
            <person name="Grigoriev I.V."/>
            <person name="Lynch M."/>
            <person name="Boore J.L."/>
        </authorList>
    </citation>
    <scope>NUCLEOTIDE SEQUENCE [LARGE SCALE GENOMIC DNA]</scope>
</reference>
<gene>
    <name evidence="2" type="ORF">DAPPUDRAFT_305336</name>
</gene>
<protein>
    <submittedName>
        <fullName evidence="2">Uncharacterized protein</fullName>
    </submittedName>
</protein>
<dbReference type="KEGG" id="dpx:DAPPUDRAFT_305336"/>
<keyword evidence="3" id="KW-1185">Reference proteome</keyword>
<organism evidence="2 3">
    <name type="scientific">Daphnia pulex</name>
    <name type="common">Water flea</name>
    <dbReference type="NCBI Taxonomy" id="6669"/>
    <lineage>
        <taxon>Eukaryota</taxon>
        <taxon>Metazoa</taxon>
        <taxon>Ecdysozoa</taxon>
        <taxon>Arthropoda</taxon>
        <taxon>Crustacea</taxon>
        <taxon>Branchiopoda</taxon>
        <taxon>Diplostraca</taxon>
        <taxon>Cladocera</taxon>
        <taxon>Anomopoda</taxon>
        <taxon>Daphniidae</taxon>
        <taxon>Daphnia</taxon>
    </lineage>
</organism>
<dbReference type="HOGENOM" id="CLU_2040423_0_0_1"/>
<dbReference type="Proteomes" id="UP000000305">
    <property type="component" value="Unassembled WGS sequence"/>
</dbReference>
<dbReference type="EMBL" id="GL732561">
    <property type="protein sequence ID" value="EFX77603.1"/>
    <property type="molecule type" value="Genomic_DNA"/>
</dbReference>
<evidence type="ECO:0000313" key="3">
    <source>
        <dbReference type="Proteomes" id="UP000000305"/>
    </source>
</evidence>
<feature type="transmembrane region" description="Helical" evidence="1">
    <location>
        <begin position="21"/>
        <end position="40"/>
    </location>
</feature>
<dbReference type="InParanoid" id="E9GRX1"/>
<evidence type="ECO:0000313" key="2">
    <source>
        <dbReference type="EMBL" id="EFX77603.1"/>
    </source>
</evidence>
<feature type="transmembrane region" description="Helical" evidence="1">
    <location>
        <begin position="90"/>
        <end position="112"/>
    </location>
</feature>